<evidence type="ECO:0000313" key="2">
    <source>
        <dbReference type="Proteomes" id="UP000325713"/>
    </source>
</evidence>
<keyword evidence="2" id="KW-1185">Reference proteome</keyword>
<dbReference type="KEGG" id="nzl:D0T92_04165"/>
<organism evidence="1 2">
    <name type="scientific">Neisseria zalophi</name>
    <dbReference type="NCBI Taxonomy" id="640030"/>
    <lineage>
        <taxon>Bacteria</taxon>
        <taxon>Pseudomonadati</taxon>
        <taxon>Pseudomonadota</taxon>
        <taxon>Betaproteobacteria</taxon>
        <taxon>Neisseriales</taxon>
        <taxon>Neisseriaceae</taxon>
        <taxon>Neisseria</taxon>
    </lineage>
</organism>
<dbReference type="AlphaFoldDB" id="A0A5J6PSU6"/>
<name>A0A5J6PSU6_9NEIS</name>
<sequence>MAQFIMNVPDAEKEAFMEAAHLSDRNASQLVREFMRDFIEKQCYEAYVRAEVEKGLADVAAGRVVEHSEVCKKMEDKFSQWAAEEGSK</sequence>
<dbReference type="EMBL" id="CP031700">
    <property type="protein sequence ID" value="QEY25811.1"/>
    <property type="molecule type" value="Genomic_DNA"/>
</dbReference>
<proteinExistence type="predicted"/>
<evidence type="ECO:0008006" key="3">
    <source>
        <dbReference type="Google" id="ProtNLM"/>
    </source>
</evidence>
<protein>
    <recommendedName>
        <fullName evidence="3">Antitoxin of toxin-antitoxin stability system</fullName>
    </recommendedName>
</protein>
<reference evidence="1 2" key="1">
    <citation type="submission" date="2018-08" db="EMBL/GenBank/DDBJ databases">
        <title>Neisseria zalophi ATCC BAA-2455 complete genome.</title>
        <authorList>
            <person name="Veseli I.A."/>
            <person name="Buttler R."/>
            <person name="Mascarenhas dos Santos A.C."/>
            <person name="Pombert J.-F."/>
        </authorList>
    </citation>
    <scope>NUCLEOTIDE SEQUENCE [LARGE SCALE GENOMIC DNA]</scope>
    <source>
        <strain evidence="1 2">ATCC BAA-2455</strain>
    </source>
</reference>
<accession>A0A5J6PSU6</accession>
<dbReference type="Proteomes" id="UP000325713">
    <property type="component" value="Chromosome"/>
</dbReference>
<gene>
    <name evidence="1" type="ORF">D0T92_04165</name>
</gene>
<evidence type="ECO:0000313" key="1">
    <source>
        <dbReference type="EMBL" id="QEY25811.1"/>
    </source>
</evidence>